<gene>
    <name evidence="1" type="ORF">DX914_18655</name>
</gene>
<evidence type="ECO:0000313" key="2">
    <source>
        <dbReference type="Proteomes" id="UP000264492"/>
    </source>
</evidence>
<reference evidence="1 2" key="1">
    <citation type="submission" date="2018-08" db="EMBL/GenBank/DDBJ databases">
        <title>Lysobacter sp. zong2l5, whole genome shotgun sequence.</title>
        <authorList>
            <person name="Zhang X."/>
            <person name="Feng G."/>
            <person name="Zhu H."/>
        </authorList>
    </citation>
    <scope>NUCLEOTIDE SEQUENCE [LARGE SCALE GENOMIC DNA]</scope>
    <source>
        <strain evidence="2">zong2l5</strain>
    </source>
</reference>
<dbReference type="Pfam" id="PF00702">
    <property type="entry name" value="Hydrolase"/>
    <property type="match status" value="1"/>
</dbReference>
<comment type="caution">
    <text evidence="1">The sequence shown here is derived from an EMBL/GenBank/DDBJ whole genome shotgun (WGS) entry which is preliminary data.</text>
</comment>
<dbReference type="SFLD" id="SFLDS00003">
    <property type="entry name" value="Haloacid_Dehalogenase"/>
    <property type="match status" value="1"/>
</dbReference>
<dbReference type="PANTHER" id="PTHR43481:SF4">
    <property type="entry name" value="GLYCEROL-1-PHOSPHATE PHOSPHOHYDROLASE 1-RELATED"/>
    <property type="match status" value="1"/>
</dbReference>
<dbReference type="AlphaFoldDB" id="A0A371JXF6"/>
<dbReference type="NCBIfam" id="TIGR01509">
    <property type="entry name" value="HAD-SF-IA-v3"/>
    <property type="match status" value="1"/>
</dbReference>
<evidence type="ECO:0000313" key="1">
    <source>
        <dbReference type="EMBL" id="RDZ26287.1"/>
    </source>
</evidence>
<keyword evidence="2" id="KW-1185">Reference proteome</keyword>
<dbReference type="InterPro" id="IPR023214">
    <property type="entry name" value="HAD_sf"/>
</dbReference>
<dbReference type="InterPro" id="IPR023198">
    <property type="entry name" value="PGP-like_dom2"/>
</dbReference>
<proteinExistence type="predicted"/>
<dbReference type="SUPFAM" id="SSF56784">
    <property type="entry name" value="HAD-like"/>
    <property type="match status" value="1"/>
</dbReference>
<dbReference type="Gene3D" id="1.10.150.240">
    <property type="entry name" value="Putative phosphatase, domain 2"/>
    <property type="match status" value="1"/>
</dbReference>
<dbReference type="RefSeq" id="WP_115861628.1">
    <property type="nucleotide sequence ID" value="NZ_QTSU01000004.1"/>
</dbReference>
<dbReference type="InterPro" id="IPR006439">
    <property type="entry name" value="HAD-SF_hydro_IA"/>
</dbReference>
<name>A0A371JXF6_9GAMM</name>
<dbReference type="InterPro" id="IPR051806">
    <property type="entry name" value="HAD-like_SPP"/>
</dbReference>
<dbReference type="PRINTS" id="PR00413">
    <property type="entry name" value="HADHALOGNASE"/>
</dbReference>
<dbReference type="OrthoDB" id="9800058at2"/>
<accession>A0A371JXF6</accession>
<protein>
    <submittedName>
        <fullName evidence="1">HAD family phosphatase</fullName>
    </submittedName>
</protein>
<dbReference type="GO" id="GO:0050308">
    <property type="term" value="F:sugar-phosphatase activity"/>
    <property type="evidence" value="ECO:0007669"/>
    <property type="project" value="TreeGrafter"/>
</dbReference>
<dbReference type="EMBL" id="QTSU01000004">
    <property type="protein sequence ID" value="RDZ26287.1"/>
    <property type="molecule type" value="Genomic_DNA"/>
</dbReference>
<dbReference type="PANTHER" id="PTHR43481">
    <property type="entry name" value="FRUCTOSE-1-PHOSPHATE PHOSPHATASE"/>
    <property type="match status" value="1"/>
</dbReference>
<dbReference type="SFLD" id="SFLDG01135">
    <property type="entry name" value="C1.5.6:_HAD__Beta-PGM__Phospha"/>
    <property type="match status" value="1"/>
</dbReference>
<dbReference type="CDD" id="cd07505">
    <property type="entry name" value="HAD_BPGM-like"/>
    <property type="match status" value="1"/>
</dbReference>
<dbReference type="InterPro" id="IPR036412">
    <property type="entry name" value="HAD-like_sf"/>
</dbReference>
<dbReference type="Gene3D" id="3.40.50.1000">
    <property type="entry name" value="HAD superfamily/HAD-like"/>
    <property type="match status" value="1"/>
</dbReference>
<organism evidence="1 2">
    <name type="scientific">Lysobacter silvisoli</name>
    <dbReference type="NCBI Taxonomy" id="2293254"/>
    <lineage>
        <taxon>Bacteria</taxon>
        <taxon>Pseudomonadati</taxon>
        <taxon>Pseudomonadota</taxon>
        <taxon>Gammaproteobacteria</taxon>
        <taxon>Lysobacterales</taxon>
        <taxon>Lysobacteraceae</taxon>
        <taxon>Lysobacter</taxon>
    </lineage>
</organism>
<dbReference type="Proteomes" id="UP000264492">
    <property type="component" value="Unassembled WGS sequence"/>
</dbReference>
<dbReference type="SFLD" id="SFLDG01129">
    <property type="entry name" value="C1.5:_HAD__Beta-PGM__Phosphata"/>
    <property type="match status" value="1"/>
</dbReference>
<sequence>MPSHAALPFAPAAVLFDMDGTMIESEAALLECWRQAAQDLGFALQDELWLSMVGLHDRACHDLLSRHLSDTQIQALLDAMQALYDRRVDAGLPLKGGLTALLDRLAAQALPTAVVTSTRRARALYKLERAGLGERFALVVGGDEVVHPKPAPDIYLLAAQRLGVDPARCVVLEDSPAGVRAALGAGMTPIHIPDLVAPSDEVRALGHRIVRSMDDAHALLAPWLRDEAVAR</sequence>